<name>A0A672PQ02_SINGR</name>
<dbReference type="InterPro" id="IPR019734">
    <property type="entry name" value="TPR_rpt"/>
</dbReference>
<keyword evidence="3" id="KW-1185">Reference proteome</keyword>
<dbReference type="Pfam" id="PF13424">
    <property type="entry name" value="TPR_12"/>
    <property type="match status" value="1"/>
</dbReference>
<dbReference type="AlphaFoldDB" id="A0A672PQ02"/>
<dbReference type="InParanoid" id="A0A672PQ02"/>
<reference evidence="2" key="1">
    <citation type="submission" date="2025-08" db="UniProtKB">
        <authorList>
            <consortium name="Ensembl"/>
        </authorList>
    </citation>
    <scope>IDENTIFICATION</scope>
</reference>
<dbReference type="SMART" id="SM00028">
    <property type="entry name" value="TPR"/>
    <property type="match status" value="8"/>
</dbReference>
<dbReference type="PANTHER" id="PTHR22647">
    <property type="entry name" value="SH3 DOMAIN AND TETRATRICOPEPTIDE REPEATS CONTAINING PROTEIN"/>
    <property type="match status" value="1"/>
</dbReference>
<sequence>MQLAMVEGPDRLPADEDTQEVLCRKLCVLEADLSGVMTLISELSAHFVSINSEERTICITFKNLEEIWKFSTYHKMGFLGQCMENLLMNQEFWLISLDQHSGIEISIKEETLNLMYKGFLMQEDLFIILLSPDKTHQTELNNLKQKVTHLLSEGGESQRNNVSSVSIKQQMKKEADDMELSRETPRFSVCSEQDSTSPDGHHALLSFLSSRDHQPEFLLLYSAYPEFLISLFEGHSDEEEIVVYLGVARELARKKHVSWAQSRICFLLGQLCAGRSKFSQARVYYEEALNVPRDCFTDMFLLSAIYSNLALIYLTQKNHEKCVSFSERLSALLMAVPDCLFGCEDPEVLKYVLKKVVLAKNQLAEARACFLLAKLHLKLKDGMSAIPFIERLVILADEVPEACEETMSHVFLVLARLYSDQRLPRLAESSTMSHCLCSVSQLLENSSELYGVAIPTQIAPYLTRAAALVPSSKEPVLGHVHALCLSWLFHRHGMPDRAVRFMSTVLDHSGMSSIGHSDTTAALLWLAWLYICNQQPGTALEVLDAVLSSLPEHCTTQLEGVVYNMRAISYRHSADIRQAAESYQAAIEICEEFEDRHNWAIALANFGFMCLHIKAKRLAEEYLTQSVELFSELEDEGHELNLLVTRLTSQKCVLLCMTTGQVQATRHLCQLYEEVCPDEAQCIIYNEHQLNLLQRIGDKSLEGEILEKISQLYLNLATEKASRAALDYTKQSLGIFIDLGRKRKEAHAWLKAGKIYHILQQTELVDLYVQVKTIFIQRTGDTFFTLEMLEAAGDVFFNSSQDREKAICFYRDRALPIAVKMSSVRSQLRLCNKLSELLLQLGQCSEAIEYAQTALDISMSLADHLNERVAFHRLATLYHCLGQFEMAEHHFLKALSLCPSPLQYDEEALYYVRVYKTLGDIIFYDVKDPFDAAGYYHLALAAAMDLGNKRSQLELCTRLATIYHNFLMDRELSLFFYQRARVFANDLHIRRINLAPDYSFRTTAQYKSTITGFSENKSTYVPLVTNKKWI</sequence>
<feature type="repeat" description="TPR" evidence="1">
    <location>
        <begin position="868"/>
        <end position="901"/>
    </location>
</feature>
<dbReference type="InterPro" id="IPR042772">
    <property type="entry name" value="SH3TC1/SH3TC2"/>
</dbReference>
<evidence type="ECO:0000256" key="1">
    <source>
        <dbReference type="PROSITE-ProRule" id="PRU00339"/>
    </source>
</evidence>
<dbReference type="Ensembl" id="ENSSGRT00000070194.1">
    <property type="protein sequence ID" value="ENSSGRP00000065842.1"/>
    <property type="gene ID" value="ENSSGRG00000033873.1"/>
</dbReference>
<gene>
    <name evidence="2" type="primary">LOC107549727</name>
</gene>
<dbReference type="InterPro" id="IPR011990">
    <property type="entry name" value="TPR-like_helical_dom_sf"/>
</dbReference>
<dbReference type="PANTHER" id="PTHR22647:SF3">
    <property type="entry name" value="SH3 DOMAIN AND TETRATRICOPEPTIDE REPEAT-CONTAINING PROTEIN 1"/>
    <property type="match status" value="1"/>
</dbReference>
<evidence type="ECO:0000313" key="2">
    <source>
        <dbReference type="Ensembl" id="ENSSGRP00000065842.1"/>
    </source>
</evidence>
<keyword evidence="1" id="KW-0802">TPR repeat</keyword>
<accession>A0A672PQ02</accession>
<dbReference type="Proteomes" id="UP000472262">
    <property type="component" value="Unassembled WGS sequence"/>
</dbReference>
<evidence type="ECO:0000313" key="3">
    <source>
        <dbReference type="Proteomes" id="UP000472262"/>
    </source>
</evidence>
<protein>
    <submittedName>
        <fullName evidence="2">SH3 domain and tetratricopeptide repeat-containing protein 1-like</fullName>
    </submittedName>
</protein>
<reference evidence="2" key="2">
    <citation type="submission" date="2025-09" db="UniProtKB">
        <authorList>
            <consortium name="Ensembl"/>
        </authorList>
    </citation>
    <scope>IDENTIFICATION</scope>
</reference>
<organism evidence="2 3">
    <name type="scientific">Sinocyclocheilus grahami</name>
    <name type="common">Dianchi golden-line fish</name>
    <name type="synonym">Barbus grahami</name>
    <dbReference type="NCBI Taxonomy" id="75366"/>
    <lineage>
        <taxon>Eukaryota</taxon>
        <taxon>Metazoa</taxon>
        <taxon>Chordata</taxon>
        <taxon>Craniata</taxon>
        <taxon>Vertebrata</taxon>
        <taxon>Euteleostomi</taxon>
        <taxon>Actinopterygii</taxon>
        <taxon>Neopterygii</taxon>
        <taxon>Teleostei</taxon>
        <taxon>Ostariophysi</taxon>
        <taxon>Cypriniformes</taxon>
        <taxon>Cyprinidae</taxon>
        <taxon>Cyprininae</taxon>
        <taxon>Sinocyclocheilus</taxon>
    </lineage>
</organism>
<proteinExistence type="predicted"/>
<dbReference type="Gene3D" id="1.25.40.10">
    <property type="entry name" value="Tetratricopeptide repeat domain"/>
    <property type="match status" value="3"/>
</dbReference>
<dbReference type="SUPFAM" id="SSF48452">
    <property type="entry name" value="TPR-like"/>
    <property type="match status" value="4"/>
</dbReference>
<dbReference type="PROSITE" id="PS50005">
    <property type="entry name" value="TPR"/>
    <property type="match status" value="1"/>
</dbReference>